<organism evidence="2 3">
    <name type="scientific">Nocardioides islandensis</name>
    <dbReference type="NCBI Taxonomy" id="433663"/>
    <lineage>
        <taxon>Bacteria</taxon>
        <taxon>Bacillati</taxon>
        <taxon>Actinomycetota</taxon>
        <taxon>Actinomycetes</taxon>
        <taxon>Propionibacteriales</taxon>
        <taxon>Nocardioidaceae</taxon>
        <taxon>Nocardioides</taxon>
    </lineage>
</organism>
<gene>
    <name evidence="2" type="ORF">ISU07_11660</name>
</gene>
<feature type="domain" description="N-acetyltransferase" evidence="1">
    <location>
        <begin position="16"/>
        <end position="182"/>
    </location>
</feature>
<dbReference type="InterPro" id="IPR000182">
    <property type="entry name" value="GNAT_dom"/>
</dbReference>
<dbReference type="InterPro" id="IPR051531">
    <property type="entry name" value="N-acetyltransferase"/>
</dbReference>
<dbReference type="Pfam" id="PF13302">
    <property type="entry name" value="Acetyltransf_3"/>
    <property type="match status" value="1"/>
</dbReference>
<sequence length="192" mass="21631">MTSTEDVSWPVTTDRLSFRPSTAADAAAFFAYRRLPEVSEWLPRTSPDGAGVAARFEDEEFRRRTFVIEVDGRVVGDLYLHVSDSWSQAEAGDAPQQAEIGWALDPAYQGRGLALEAVRALIGLCFGELGLRRVFATTFADNTGSWRLMERVGMRREAHTVRDALHRERGWLDGYTYALLADEWADEWAARE</sequence>
<evidence type="ECO:0000313" key="2">
    <source>
        <dbReference type="EMBL" id="MBF4763783.1"/>
    </source>
</evidence>
<name>A0A930YEI9_9ACTN</name>
<dbReference type="InterPro" id="IPR016181">
    <property type="entry name" value="Acyl_CoA_acyltransferase"/>
</dbReference>
<dbReference type="PROSITE" id="PS51186">
    <property type="entry name" value="GNAT"/>
    <property type="match status" value="1"/>
</dbReference>
<dbReference type="GO" id="GO:0016747">
    <property type="term" value="F:acyltransferase activity, transferring groups other than amino-acyl groups"/>
    <property type="evidence" value="ECO:0007669"/>
    <property type="project" value="InterPro"/>
</dbReference>
<proteinExistence type="predicted"/>
<dbReference type="SUPFAM" id="SSF55729">
    <property type="entry name" value="Acyl-CoA N-acyltransferases (Nat)"/>
    <property type="match status" value="1"/>
</dbReference>
<dbReference type="EMBL" id="JADKPN010000006">
    <property type="protein sequence ID" value="MBF4763783.1"/>
    <property type="molecule type" value="Genomic_DNA"/>
</dbReference>
<evidence type="ECO:0000313" key="3">
    <source>
        <dbReference type="Proteomes" id="UP000640489"/>
    </source>
</evidence>
<dbReference type="CDD" id="cd04301">
    <property type="entry name" value="NAT_SF"/>
    <property type="match status" value="1"/>
</dbReference>
<dbReference type="PANTHER" id="PTHR43792">
    <property type="entry name" value="GNAT FAMILY, PUTATIVE (AFU_ORTHOLOGUE AFUA_3G00765)-RELATED-RELATED"/>
    <property type="match status" value="1"/>
</dbReference>
<comment type="caution">
    <text evidence="2">The sequence shown here is derived from an EMBL/GenBank/DDBJ whole genome shotgun (WGS) entry which is preliminary data.</text>
</comment>
<reference evidence="2" key="1">
    <citation type="submission" date="2020-11" db="EMBL/GenBank/DDBJ databases">
        <title>Nocardioides sp. nov., isolated from Soil of Cynanchum wilfordii Hemsley rhizosphere.</title>
        <authorList>
            <person name="Lee J.-S."/>
            <person name="Suh M.K."/>
            <person name="Kim J.-S."/>
        </authorList>
    </citation>
    <scope>NUCLEOTIDE SEQUENCE</scope>
    <source>
        <strain evidence="2">KCTC 19275</strain>
    </source>
</reference>
<dbReference type="Proteomes" id="UP000640489">
    <property type="component" value="Unassembled WGS sequence"/>
</dbReference>
<keyword evidence="3" id="KW-1185">Reference proteome</keyword>
<dbReference type="RefSeq" id="WP_194706975.1">
    <property type="nucleotide sequence ID" value="NZ_JADKPN010000006.1"/>
</dbReference>
<protein>
    <submittedName>
        <fullName evidence="2">GNAT family N-acetyltransferase</fullName>
    </submittedName>
</protein>
<dbReference type="Gene3D" id="3.40.630.30">
    <property type="match status" value="1"/>
</dbReference>
<evidence type="ECO:0000259" key="1">
    <source>
        <dbReference type="PROSITE" id="PS51186"/>
    </source>
</evidence>
<accession>A0A930YEI9</accession>
<dbReference type="PANTHER" id="PTHR43792:SF1">
    <property type="entry name" value="N-ACETYLTRANSFERASE DOMAIN-CONTAINING PROTEIN"/>
    <property type="match status" value="1"/>
</dbReference>
<dbReference type="AlphaFoldDB" id="A0A930YEI9"/>